<dbReference type="SUPFAM" id="SSF52540">
    <property type="entry name" value="P-loop containing nucleoside triphosphate hydrolases"/>
    <property type="match status" value="2"/>
</dbReference>
<dbReference type="Pfam" id="PF13558">
    <property type="entry name" value="SbcC_Walker_B"/>
    <property type="match status" value="1"/>
</dbReference>
<dbReference type="GO" id="GO:0016887">
    <property type="term" value="F:ATP hydrolysis activity"/>
    <property type="evidence" value="ECO:0007669"/>
    <property type="project" value="InterPro"/>
</dbReference>
<dbReference type="Pfam" id="PF13476">
    <property type="entry name" value="AAA_23"/>
    <property type="match status" value="1"/>
</dbReference>
<dbReference type="InterPro" id="IPR027417">
    <property type="entry name" value="P-loop_NTPase"/>
</dbReference>
<comment type="subunit">
    <text evidence="2">Heterodimer of SbcC and SbcD.</text>
</comment>
<dbReference type="AlphaFoldDB" id="A0A1D8GL94"/>
<protein>
    <recommendedName>
        <fullName evidence="3">Nuclease SbcCD subunit C</fullName>
    </recommendedName>
</protein>
<reference evidence="6 7" key="1">
    <citation type="submission" date="2016-09" db="EMBL/GenBank/DDBJ databases">
        <title>Genomic analysis reveals versatility of anaerobic energy metabolism of Geosporobacter ferrireducens IRF9 of phylum Firmicutes.</title>
        <authorList>
            <person name="Kim S.-J."/>
        </authorList>
    </citation>
    <scope>NUCLEOTIDE SEQUENCE [LARGE SCALE GENOMIC DNA]</scope>
    <source>
        <strain evidence="6 7">IRF9</strain>
    </source>
</reference>
<keyword evidence="7" id="KW-1185">Reference proteome</keyword>
<evidence type="ECO:0000256" key="3">
    <source>
        <dbReference type="ARBA" id="ARBA00013368"/>
    </source>
</evidence>
<dbReference type="EMBL" id="CP017269">
    <property type="protein sequence ID" value="AOT71676.1"/>
    <property type="molecule type" value="Genomic_DNA"/>
</dbReference>
<name>A0A1D8GL94_9FIRM</name>
<evidence type="ECO:0000259" key="5">
    <source>
        <dbReference type="Pfam" id="PF13476"/>
    </source>
</evidence>
<accession>A0A1D8GL94</accession>
<sequence length="1019" mass="116088">MKPLKLTMSAFGPYAGFQTLDFTELRERNIFLIHGPTGSGKTTILDGICFALYGDTSGAERSGRSMRSHHAGVEQMTEVTFEFALKEEQYRVHRKPEQERLKKSGTGTTVQMAEAILWKIDPSNTAEESLVETGWKNVTDAIEKLIGFKSSQFRQVIMLPQGQFRKLLMADSVERQDIMEKLFQTEMYRKIEELLKKSAKELRDSIKEMENQRNWNLKKVECETSAALCQMIDSDEAELIKLGESHKEKNDRVLAAQEALVAGKAGNEKLIELENSQKALKLLQDQKLSITKQEEVLKGARRAAALEEREKLTKQRSDDKIALEKKLAVCEKETEEAVRALEQAEKLLHKEQGQGEIREKAKAHLIQLESYRQKVASLEAVKQQVAEQRKLVKQLEDQKEKLLIELVKMEESLNKQKQNSDYMKEAAGKVPLLEAQYKEIEKKYSQKKQLEEIEKLAAVQQKDYIRCKEEFKGLDKKYLEHKNEWLRLQEAWNKGQASILAAHLRANEACPVCGSTHHPKLAEKMEGVPSEEQLKNSALDLEKLEVLREKSRQRLQQALIEVEKLENKRNLLRKELEDPSLGDAAYLEEVLTKRKEALEKVQKELENLAETDKLLQTLEENVKTKKAILEDLLQNLKLQSESLRSIEGVYQEREASIPEEIRSEEALEKELKKTKGFYDQLRLALEAAEKNYQDKATKLAAIKASKESLEKSYEETVAKYTEEKRQFSEKMKQEGFQKYADYIEAKKSEIQQQQIEEEIKQYNSRLGAAEERFARAVKAAERITTVDLEQLQQALIAAQKEKDNALTLENNLRKKIENDRKAMEEIRSLESTIQAKEESYKVVGYLSQVSNGENIHGLTLQRFVLGALLDDITIAATERLKRMSKGRYHLQRTLDRSRKNAAGGLELEVFDTYTGIERPVTTLSGGESFLASLSLALGLADVVQSYSGGISLDTIFVDEGFGTLDPESLDFALKALIDLQQGGRLVGIISHVPELRERIDARLEVSVGEKGSFASFKIS</sequence>
<organism evidence="6 7">
    <name type="scientific">Geosporobacter ferrireducens</name>
    <dbReference type="NCBI Taxonomy" id="1424294"/>
    <lineage>
        <taxon>Bacteria</taxon>
        <taxon>Bacillati</taxon>
        <taxon>Bacillota</taxon>
        <taxon>Clostridia</taxon>
        <taxon>Peptostreptococcales</taxon>
        <taxon>Thermotaleaceae</taxon>
        <taxon>Geosporobacter</taxon>
    </lineage>
</organism>
<evidence type="ECO:0000256" key="1">
    <source>
        <dbReference type="ARBA" id="ARBA00006930"/>
    </source>
</evidence>
<evidence type="ECO:0000256" key="2">
    <source>
        <dbReference type="ARBA" id="ARBA00011322"/>
    </source>
</evidence>
<dbReference type="PANTHER" id="PTHR32114">
    <property type="entry name" value="ABC TRANSPORTER ABCH.3"/>
    <property type="match status" value="1"/>
</dbReference>
<proteinExistence type="inferred from homology"/>
<keyword evidence="4" id="KW-0175">Coiled coil</keyword>
<dbReference type="GO" id="GO:0006302">
    <property type="term" value="P:double-strand break repair"/>
    <property type="evidence" value="ECO:0007669"/>
    <property type="project" value="InterPro"/>
</dbReference>
<feature type="coiled-coil region" evidence="4">
    <location>
        <begin position="541"/>
        <end position="639"/>
    </location>
</feature>
<feature type="domain" description="Rad50/SbcC-type AAA" evidence="5">
    <location>
        <begin position="5"/>
        <end position="214"/>
    </location>
</feature>
<comment type="similarity">
    <text evidence="1">Belongs to the SMC family. SbcC subfamily.</text>
</comment>
<feature type="coiled-coil region" evidence="4">
    <location>
        <begin position="273"/>
        <end position="453"/>
    </location>
</feature>
<gene>
    <name evidence="6" type="ORF">Gferi_20330</name>
</gene>
<evidence type="ECO:0000256" key="4">
    <source>
        <dbReference type="SAM" id="Coils"/>
    </source>
</evidence>
<dbReference type="PANTHER" id="PTHR32114:SF2">
    <property type="entry name" value="ABC TRANSPORTER ABCH.3"/>
    <property type="match status" value="1"/>
</dbReference>
<dbReference type="STRING" id="1424294.Gferi_20330"/>
<dbReference type="RefSeq" id="WP_069979771.1">
    <property type="nucleotide sequence ID" value="NZ_CP017269.1"/>
</dbReference>
<dbReference type="OrthoDB" id="9795626at2"/>
<dbReference type="InterPro" id="IPR038729">
    <property type="entry name" value="Rad50/SbcC_AAA"/>
</dbReference>
<dbReference type="Gene3D" id="3.40.50.300">
    <property type="entry name" value="P-loop containing nucleotide triphosphate hydrolases"/>
    <property type="match status" value="2"/>
</dbReference>
<feature type="coiled-coil region" evidence="4">
    <location>
        <begin position="678"/>
        <end position="818"/>
    </location>
</feature>
<dbReference type="KEGG" id="gfe:Gferi_20330"/>
<dbReference type="Proteomes" id="UP000095743">
    <property type="component" value="Chromosome"/>
</dbReference>
<evidence type="ECO:0000313" key="6">
    <source>
        <dbReference type="EMBL" id="AOT71676.1"/>
    </source>
</evidence>
<evidence type="ECO:0000313" key="7">
    <source>
        <dbReference type="Proteomes" id="UP000095743"/>
    </source>
</evidence>